<keyword evidence="4" id="KW-0813">Transport</keyword>
<dbReference type="Pfam" id="PF02050">
    <property type="entry name" value="FliJ"/>
    <property type="match status" value="1"/>
</dbReference>
<keyword evidence="11" id="KW-0175">Coiled coil</keyword>
<dbReference type="GO" id="GO:0006935">
    <property type="term" value="P:chemotaxis"/>
    <property type="evidence" value="ECO:0007669"/>
    <property type="project" value="UniProtKB-KW"/>
</dbReference>
<dbReference type="Proteomes" id="UP000182360">
    <property type="component" value="Unassembled WGS sequence"/>
</dbReference>
<keyword evidence="5" id="KW-1003">Cell membrane</keyword>
<dbReference type="STRING" id="163.SAMN04487775_1047"/>
<reference evidence="12 13" key="1">
    <citation type="submission" date="2016-10" db="EMBL/GenBank/DDBJ databases">
        <authorList>
            <person name="de Groot N.N."/>
        </authorList>
    </citation>
    <scope>NUCLEOTIDE SEQUENCE [LARGE SCALE GENOMIC DNA]</scope>
    <source>
        <strain evidence="12 13">B25</strain>
    </source>
</reference>
<dbReference type="AlphaFoldDB" id="A0A1H9A5B2"/>
<comment type="similarity">
    <text evidence="2">Belongs to the FliJ family.</text>
</comment>
<evidence type="ECO:0000256" key="1">
    <source>
        <dbReference type="ARBA" id="ARBA00004413"/>
    </source>
</evidence>
<proteinExistence type="inferred from homology"/>
<comment type="subcellular location">
    <subcellularLocation>
        <location evidence="1">Cell membrane</location>
        <topology evidence="1">Peripheral membrane protein</topology>
        <orientation evidence="1">Cytoplasmic side</orientation>
    </subcellularLocation>
</comment>
<keyword evidence="10" id="KW-1006">Bacterial flagellum protein export</keyword>
<evidence type="ECO:0000256" key="6">
    <source>
        <dbReference type="ARBA" id="ARBA00022500"/>
    </source>
</evidence>
<evidence type="ECO:0000313" key="12">
    <source>
        <dbReference type="EMBL" id="SEP71805.1"/>
    </source>
</evidence>
<dbReference type="eggNOG" id="COG2882">
    <property type="taxonomic scope" value="Bacteria"/>
</dbReference>
<evidence type="ECO:0000256" key="2">
    <source>
        <dbReference type="ARBA" id="ARBA00010004"/>
    </source>
</evidence>
<accession>A0A1H9A5B2</accession>
<dbReference type="NCBIfam" id="TIGR02473">
    <property type="entry name" value="flagell_FliJ"/>
    <property type="match status" value="1"/>
</dbReference>
<gene>
    <name evidence="12" type="ORF">SAMN04487977_101208</name>
</gene>
<dbReference type="GO" id="GO:0015031">
    <property type="term" value="P:protein transport"/>
    <property type="evidence" value="ECO:0007669"/>
    <property type="project" value="UniProtKB-KW"/>
</dbReference>
<keyword evidence="12" id="KW-0282">Flagellum</keyword>
<evidence type="ECO:0000256" key="8">
    <source>
        <dbReference type="ARBA" id="ARBA00022927"/>
    </source>
</evidence>
<dbReference type="InterPro" id="IPR012823">
    <property type="entry name" value="Flagell_FliJ"/>
</dbReference>
<dbReference type="GO" id="GO:0071973">
    <property type="term" value="P:bacterial-type flagellum-dependent cell motility"/>
    <property type="evidence" value="ECO:0007669"/>
    <property type="project" value="InterPro"/>
</dbReference>
<evidence type="ECO:0000256" key="7">
    <source>
        <dbReference type="ARBA" id="ARBA00022795"/>
    </source>
</evidence>
<keyword evidence="13" id="KW-1185">Reference proteome</keyword>
<dbReference type="GO" id="GO:0005886">
    <property type="term" value="C:plasma membrane"/>
    <property type="evidence" value="ECO:0007669"/>
    <property type="project" value="UniProtKB-SubCell"/>
</dbReference>
<feature type="coiled-coil region" evidence="11">
    <location>
        <begin position="71"/>
        <end position="115"/>
    </location>
</feature>
<evidence type="ECO:0000256" key="10">
    <source>
        <dbReference type="ARBA" id="ARBA00023225"/>
    </source>
</evidence>
<keyword evidence="12" id="KW-0966">Cell projection</keyword>
<keyword evidence="9" id="KW-0472">Membrane</keyword>
<evidence type="ECO:0000256" key="5">
    <source>
        <dbReference type="ARBA" id="ARBA00022475"/>
    </source>
</evidence>
<sequence length="143" mass="16610">MAKKFIFELQKVLEYRNFEKEQAEGELAKALAVETEINENLKKIAQNYAAVKAQMKGSLNFQDMMAQSQYNNLLEYQKEELLKQLAEAKLVTEQKREVLRECMKKTTALEKLKEKQLADWKAAADYEEAELLDEVKNKLTTSI</sequence>
<keyword evidence="7" id="KW-1005">Bacterial flagellum biogenesis</keyword>
<evidence type="ECO:0000256" key="11">
    <source>
        <dbReference type="SAM" id="Coils"/>
    </source>
</evidence>
<organism evidence="12 13">
    <name type="scientific">Treponema bryantii</name>
    <dbReference type="NCBI Taxonomy" id="163"/>
    <lineage>
        <taxon>Bacteria</taxon>
        <taxon>Pseudomonadati</taxon>
        <taxon>Spirochaetota</taxon>
        <taxon>Spirochaetia</taxon>
        <taxon>Spirochaetales</taxon>
        <taxon>Treponemataceae</taxon>
        <taxon>Treponema</taxon>
    </lineage>
</organism>
<evidence type="ECO:0000256" key="3">
    <source>
        <dbReference type="ARBA" id="ARBA00020392"/>
    </source>
</evidence>
<dbReference type="OrthoDB" id="361126at2"/>
<keyword evidence="8" id="KW-0653">Protein transport</keyword>
<name>A0A1H9A5B2_9SPIR</name>
<protein>
    <recommendedName>
        <fullName evidence="3">Flagellar FliJ protein</fullName>
    </recommendedName>
</protein>
<keyword evidence="12" id="KW-0969">Cilium</keyword>
<evidence type="ECO:0000256" key="4">
    <source>
        <dbReference type="ARBA" id="ARBA00022448"/>
    </source>
</evidence>
<dbReference type="Gene3D" id="1.10.287.1700">
    <property type="match status" value="1"/>
</dbReference>
<dbReference type="EMBL" id="FOFU01000001">
    <property type="protein sequence ID" value="SEP71805.1"/>
    <property type="molecule type" value="Genomic_DNA"/>
</dbReference>
<dbReference type="RefSeq" id="WP_074640075.1">
    <property type="nucleotide sequence ID" value="NZ_FOFU01000001.1"/>
</dbReference>
<keyword evidence="6" id="KW-0145">Chemotaxis</keyword>
<dbReference type="GO" id="GO:0044781">
    <property type="term" value="P:bacterial-type flagellum organization"/>
    <property type="evidence" value="ECO:0007669"/>
    <property type="project" value="UniProtKB-KW"/>
</dbReference>
<evidence type="ECO:0000256" key="9">
    <source>
        <dbReference type="ARBA" id="ARBA00023136"/>
    </source>
</evidence>
<dbReference type="InterPro" id="IPR053716">
    <property type="entry name" value="Flag_assembly_chemotaxis_eff"/>
</dbReference>
<dbReference type="GO" id="GO:0009288">
    <property type="term" value="C:bacterial-type flagellum"/>
    <property type="evidence" value="ECO:0007669"/>
    <property type="project" value="InterPro"/>
</dbReference>
<evidence type="ECO:0000313" key="13">
    <source>
        <dbReference type="Proteomes" id="UP000182360"/>
    </source>
</evidence>